<gene>
    <name evidence="1" type="ORF">LEMA_P109780.1</name>
</gene>
<dbReference type="EMBL" id="FP929129">
    <property type="protein sequence ID" value="CBX96713.1"/>
    <property type="molecule type" value="Genomic_DNA"/>
</dbReference>
<dbReference type="InterPro" id="IPR016181">
    <property type="entry name" value="Acyl_CoA_acyltransferase"/>
</dbReference>
<dbReference type="STRING" id="985895.E4ZZB8"/>
<proteinExistence type="predicted"/>
<dbReference type="VEuPathDB" id="FungiDB:LEMA_P109780.1"/>
<name>E4ZZB8_LEPMJ</name>
<accession>E4ZZB8</accession>
<organism evidence="2">
    <name type="scientific">Leptosphaeria maculans (strain JN3 / isolate v23.1.3 / race Av1-4-5-6-7-8)</name>
    <name type="common">Blackleg fungus</name>
    <name type="synonym">Phoma lingam</name>
    <dbReference type="NCBI Taxonomy" id="985895"/>
    <lineage>
        <taxon>Eukaryota</taxon>
        <taxon>Fungi</taxon>
        <taxon>Dikarya</taxon>
        <taxon>Ascomycota</taxon>
        <taxon>Pezizomycotina</taxon>
        <taxon>Dothideomycetes</taxon>
        <taxon>Pleosporomycetidae</taxon>
        <taxon>Pleosporales</taxon>
        <taxon>Pleosporineae</taxon>
        <taxon>Leptosphaeriaceae</taxon>
        <taxon>Plenodomus</taxon>
        <taxon>Plenodomus lingam/Leptosphaeria maculans species complex</taxon>
    </lineage>
</organism>
<dbReference type="Proteomes" id="UP000002668">
    <property type="component" value="Genome"/>
</dbReference>
<reference evidence="2" key="1">
    <citation type="journal article" date="2011" name="Nat. Commun.">
        <title>Effector diversification within compartments of the Leptosphaeria maculans genome affected by Repeat-Induced Point mutations.</title>
        <authorList>
            <person name="Rouxel T."/>
            <person name="Grandaubert J."/>
            <person name="Hane J.K."/>
            <person name="Hoede C."/>
            <person name="van de Wouw A.P."/>
            <person name="Couloux A."/>
            <person name="Dominguez V."/>
            <person name="Anthouard V."/>
            <person name="Bally P."/>
            <person name="Bourras S."/>
            <person name="Cozijnsen A.J."/>
            <person name="Ciuffetti L.M."/>
            <person name="Degrave A."/>
            <person name="Dilmaghani A."/>
            <person name="Duret L."/>
            <person name="Fudal I."/>
            <person name="Goodwin S.B."/>
            <person name="Gout L."/>
            <person name="Glaser N."/>
            <person name="Linglin J."/>
            <person name="Kema G.H.J."/>
            <person name="Lapalu N."/>
            <person name="Lawrence C.B."/>
            <person name="May K."/>
            <person name="Meyer M."/>
            <person name="Ollivier B."/>
            <person name="Poulain J."/>
            <person name="Schoch C.L."/>
            <person name="Simon A."/>
            <person name="Spatafora J.W."/>
            <person name="Stachowiak A."/>
            <person name="Turgeon B.G."/>
            <person name="Tyler B.M."/>
            <person name="Vincent D."/>
            <person name="Weissenbach J."/>
            <person name="Amselem J."/>
            <person name="Quesneville H."/>
            <person name="Oliver R.P."/>
            <person name="Wincker P."/>
            <person name="Balesdent M.-H."/>
            <person name="Howlett B.J."/>
        </authorList>
    </citation>
    <scope>NUCLEOTIDE SEQUENCE [LARGE SCALE GENOMIC DNA]</scope>
    <source>
        <strain evidence="2">JN3 / isolate v23.1.3 / race Av1-4-5-6-7-8</strain>
    </source>
</reference>
<dbReference type="AlphaFoldDB" id="E4ZZB8"/>
<dbReference type="HOGENOM" id="CLU_2320829_0_0_1"/>
<dbReference type="Gene3D" id="3.40.630.30">
    <property type="match status" value="1"/>
</dbReference>
<evidence type="ECO:0008006" key="3">
    <source>
        <dbReference type="Google" id="ProtNLM"/>
    </source>
</evidence>
<evidence type="ECO:0000313" key="2">
    <source>
        <dbReference type="Proteomes" id="UP000002668"/>
    </source>
</evidence>
<evidence type="ECO:0000313" key="1">
    <source>
        <dbReference type="EMBL" id="CBX96713.1"/>
    </source>
</evidence>
<dbReference type="OrthoDB" id="2115692at2759"/>
<keyword evidence="2" id="KW-1185">Reference proteome</keyword>
<dbReference type="SUPFAM" id="SSF55729">
    <property type="entry name" value="Acyl-CoA N-acyltransferases (Nat)"/>
    <property type="match status" value="1"/>
</dbReference>
<sequence>MHTRPLLHTDIPQIATISYTAYTDDKLYHWLHPGLKQYPQDYRRSRINSLRARLVRPGCHGFVVVDGDGGEVVGYAFFMRVAGGVEDEGAKNSNAPSSP</sequence>
<protein>
    <recommendedName>
        <fullName evidence="3">N-acetyltransferase domain-containing protein</fullName>
    </recommendedName>
</protein>
<dbReference type="InParanoid" id="E4ZZB8"/>